<dbReference type="Proteomes" id="UP001630127">
    <property type="component" value="Unassembled WGS sequence"/>
</dbReference>
<feature type="domain" description="Helicase C-terminal" evidence="16">
    <location>
        <begin position="246"/>
        <end position="396"/>
    </location>
</feature>
<proteinExistence type="inferred from homology"/>
<protein>
    <recommendedName>
        <fullName evidence="13">ATP-dependent DNA helicase</fullName>
        <ecNumber evidence="13">5.6.2.4</ecNumber>
    </recommendedName>
</protein>
<keyword evidence="18" id="KW-1185">Reference proteome</keyword>
<comment type="subcellular location">
    <subcellularLocation>
        <location evidence="1 13">Nucleus</location>
    </subcellularLocation>
</comment>
<comment type="catalytic activity">
    <reaction evidence="12 13">
        <text>ATP + H2O = ADP + phosphate + H(+)</text>
        <dbReference type="Rhea" id="RHEA:13065"/>
        <dbReference type="ChEBI" id="CHEBI:15377"/>
        <dbReference type="ChEBI" id="CHEBI:15378"/>
        <dbReference type="ChEBI" id="CHEBI:30616"/>
        <dbReference type="ChEBI" id="CHEBI:43474"/>
        <dbReference type="ChEBI" id="CHEBI:456216"/>
    </reaction>
</comment>
<feature type="compositionally biased region" description="Basic and acidic residues" evidence="14">
    <location>
        <begin position="727"/>
        <end position="753"/>
    </location>
</feature>
<feature type="region of interest" description="Disordered" evidence="14">
    <location>
        <begin position="651"/>
        <end position="753"/>
    </location>
</feature>
<dbReference type="AlphaFoldDB" id="A0ABD3ANE8"/>
<dbReference type="GO" id="GO:0046872">
    <property type="term" value="F:metal ion binding"/>
    <property type="evidence" value="ECO:0007669"/>
    <property type="project" value="UniProtKB-KW"/>
</dbReference>
<dbReference type="NCBIfam" id="TIGR00614">
    <property type="entry name" value="recQ_fam"/>
    <property type="match status" value="1"/>
</dbReference>
<name>A0ABD3ANE8_9GENT</name>
<dbReference type="SMART" id="SM00487">
    <property type="entry name" value="DEXDc"/>
    <property type="match status" value="1"/>
</dbReference>
<dbReference type="FunFam" id="3.40.50.300:FF:000444">
    <property type="entry name" value="ATP-dependent DNA helicase"/>
    <property type="match status" value="1"/>
</dbReference>
<dbReference type="GO" id="GO:0043138">
    <property type="term" value="F:3'-5' DNA helicase activity"/>
    <property type="evidence" value="ECO:0007669"/>
    <property type="project" value="UniProtKB-EC"/>
</dbReference>
<dbReference type="CDD" id="cd18794">
    <property type="entry name" value="SF2_C_RecQ"/>
    <property type="match status" value="1"/>
</dbReference>
<dbReference type="GO" id="GO:0003677">
    <property type="term" value="F:DNA binding"/>
    <property type="evidence" value="ECO:0007669"/>
    <property type="project" value="UniProtKB-KW"/>
</dbReference>
<organism evidence="17 18">
    <name type="scientific">Cinchona calisaya</name>
    <dbReference type="NCBI Taxonomy" id="153742"/>
    <lineage>
        <taxon>Eukaryota</taxon>
        <taxon>Viridiplantae</taxon>
        <taxon>Streptophyta</taxon>
        <taxon>Embryophyta</taxon>
        <taxon>Tracheophyta</taxon>
        <taxon>Spermatophyta</taxon>
        <taxon>Magnoliopsida</taxon>
        <taxon>eudicotyledons</taxon>
        <taxon>Gunneridae</taxon>
        <taxon>Pentapetalae</taxon>
        <taxon>asterids</taxon>
        <taxon>lamiids</taxon>
        <taxon>Gentianales</taxon>
        <taxon>Rubiaceae</taxon>
        <taxon>Cinchonoideae</taxon>
        <taxon>Cinchoneae</taxon>
        <taxon>Cinchona</taxon>
    </lineage>
</organism>
<dbReference type="PROSITE" id="PS51194">
    <property type="entry name" value="HELICASE_CTER"/>
    <property type="match status" value="1"/>
</dbReference>
<evidence type="ECO:0000313" key="17">
    <source>
        <dbReference type="EMBL" id="KAL3532708.1"/>
    </source>
</evidence>
<comment type="similarity">
    <text evidence="2 13">Belongs to the helicase family. RecQ subfamily.</text>
</comment>
<evidence type="ECO:0000256" key="14">
    <source>
        <dbReference type="SAM" id="MobiDB-lite"/>
    </source>
</evidence>
<dbReference type="EMBL" id="JBJUIK010000003">
    <property type="protein sequence ID" value="KAL3532708.1"/>
    <property type="molecule type" value="Genomic_DNA"/>
</dbReference>
<evidence type="ECO:0000256" key="5">
    <source>
        <dbReference type="ARBA" id="ARBA00022801"/>
    </source>
</evidence>
<keyword evidence="7 13" id="KW-0067">ATP-binding</keyword>
<dbReference type="Gene3D" id="3.40.50.300">
    <property type="entry name" value="P-loop containing nucleotide triphosphate hydrolases"/>
    <property type="match status" value="2"/>
</dbReference>
<keyword evidence="9" id="KW-0413">Isomerase</keyword>
<dbReference type="Pfam" id="PF00270">
    <property type="entry name" value="DEAD"/>
    <property type="match status" value="1"/>
</dbReference>
<evidence type="ECO:0000256" key="6">
    <source>
        <dbReference type="ARBA" id="ARBA00022806"/>
    </source>
</evidence>
<keyword evidence="8" id="KW-0238">DNA-binding</keyword>
<comment type="catalytic activity">
    <reaction evidence="11 13">
        <text>Couples ATP hydrolysis with the unwinding of duplex DNA by translocating in the 3'-5' direction.</text>
        <dbReference type="EC" id="5.6.2.4"/>
    </reaction>
</comment>
<feature type="domain" description="Helicase ATP-binding" evidence="15">
    <location>
        <begin position="45"/>
        <end position="219"/>
    </location>
</feature>
<dbReference type="GO" id="GO:0005634">
    <property type="term" value="C:nucleus"/>
    <property type="evidence" value="ECO:0007669"/>
    <property type="project" value="UniProtKB-SubCell"/>
</dbReference>
<evidence type="ECO:0000256" key="4">
    <source>
        <dbReference type="ARBA" id="ARBA00022741"/>
    </source>
</evidence>
<evidence type="ECO:0000256" key="3">
    <source>
        <dbReference type="ARBA" id="ARBA00022723"/>
    </source>
</evidence>
<evidence type="ECO:0000259" key="16">
    <source>
        <dbReference type="PROSITE" id="PS51194"/>
    </source>
</evidence>
<reference evidence="17 18" key="1">
    <citation type="submission" date="2024-11" db="EMBL/GenBank/DDBJ databases">
        <title>A near-complete genome assembly of Cinchona calisaya.</title>
        <authorList>
            <person name="Lian D.C."/>
            <person name="Zhao X.W."/>
            <person name="Wei L."/>
        </authorList>
    </citation>
    <scope>NUCLEOTIDE SEQUENCE [LARGE SCALE GENOMIC DNA]</scope>
    <source>
        <tissue evidence="17">Nenye</tissue>
    </source>
</reference>
<keyword evidence="6 13" id="KW-0347">Helicase</keyword>
<dbReference type="InterPro" id="IPR001650">
    <property type="entry name" value="Helicase_C-like"/>
</dbReference>
<dbReference type="Pfam" id="PF16124">
    <property type="entry name" value="RecQ_Zn_bind"/>
    <property type="match status" value="1"/>
</dbReference>
<dbReference type="InterPro" id="IPR032284">
    <property type="entry name" value="RecQ_Zn-bd"/>
</dbReference>
<dbReference type="PANTHER" id="PTHR13710:SF155">
    <property type="entry name" value="ATP-DEPENDENT DNA HELICASE Q-LIKE 3"/>
    <property type="match status" value="1"/>
</dbReference>
<evidence type="ECO:0000259" key="15">
    <source>
        <dbReference type="PROSITE" id="PS51192"/>
    </source>
</evidence>
<evidence type="ECO:0000313" key="18">
    <source>
        <dbReference type="Proteomes" id="UP001630127"/>
    </source>
</evidence>
<sequence length="753" mass="84838">MKKSPLPLRNICGPEKQKIGKEALVKLLRWHFGHSEFRGKQLEAIESVLSGRDCFCLMPTGGGKSMCYQIPALAKTGIVLVVSPLIALMENQVMALKEKGIAAEYLSSTQAAQVKSKIYEDLESGKPSLRLLYVTPELIATSGFMSKLTKIHARGLLNLVAIDEAHCISTWGHDFRPSYRKLSSLRNRLPGIPLLALTATAVPKVQKDVIESLSMHNPLVLKSSFNRPNIYYEVRYKDLMDDPYADLCNFLKSCGDICGIVYCLERTTCDELAFHLSKYGVTCAAYHAGLNSKLRSSVLDDWISAKTQVVVATVAFGMGIDRKDVRIVCHFNIPKSMEAFYQESGRAGRDQLPSRSLLYYGVNDRKRMVNLFDRNFNLLIFIIIHGKFTVKLFAILLKEFILGTAKNKKLQSSSLKYDTSKKFLADFRQMVEYCEESGCRRKKILESFEEQVPASLCGKTCDACRHPSLVAKYLEELTSACTFRNQSSRIFINSSANLLDEEQLSEFWNRDEEAASGSEEDISDADDVDVAKSMVQSRLLTNSRLNDRIELLQRAEESYYRNKVPDKQVNKIDKNTISEALRESGKQRLLNAMKQNQQRIDDLQIDYEASAMTFENECYKKYGKSGKSFYLSQIASTVRWISTSNSGELMNRLNNTPSPAGKAATAKSDCSLPSESPLEGVSIEPVKDKKLHDSGESETSARGLQHVSEDTKLPAIPSFSYFINSRKNPEISESRKKPSERDQKNTDKRMRYQ</sequence>
<dbReference type="InterPro" id="IPR011545">
    <property type="entry name" value="DEAD/DEAH_box_helicase_dom"/>
</dbReference>
<keyword evidence="3" id="KW-0479">Metal-binding</keyword>
<dbReference type="GO" id="GO:0005524">
    <property type="term" value="F:ATP binding"/>
    <property type="evidence" value="ECO:0007669"/>
    <property type="project" value="UniProtKB-KW"/>
</dbReference>
<feature type="compositionally biased region" description="Basic and acidic residues" evidence="14">
    <location>
        <begin position="685"/>
        <end position="695"/>
    </location>
</feature>
<evidence type="ECO:0000256" key="1">
    <source>
        <dbReference type="ARBA" id="ARBA00004123"/>
    </source>
</evidence>
<evidence type="ECO:0000256" key="13">
    <source>
        <dbReference type="RuleBase" id="RU364117"/>
    </source>
</evidence>
<evidence type="ECO:0000256" key="7">
    <source>
        <dbReference type="ARBA" id="ARBA00022840"/>
    </source>
</evidence>
<dbReference type="InterPro" id="IPR014001">
    <property type="entry name" value="Helicase_ATP-bd"/>
</dbReference>
<dbReference type="SMART" id="SM00490">
    <property type="entry name" value="HELICc"/>
    <property type="match status" value="1"/>
</dbReference>
<dbReference type="GO" id="GO:0016787">
    <property type="term" value="F:hydrolase activity"/>
    <property type="evidence" value="ECO:0007669"/>
    <property type="project" value="UniProtKB-KW"/>
</dbReference>
<dbReference type="PROSITE" id="PS51192">
    <property type="entry name" value="HELICASE_ATP_BIND_1"/>
    <property type="match status" value="1"/>
</dbReference>
<evidence type="ECO:0000256" key="12">
    <source>
        <dbReference type="ARBA" id="ARBA00049360"/>
    </source>
</evidence>
<evidence type="ECO:0000256" key="9">
    <source>
        <dbReference type="ARBA" id="ARBA00023235"/>
    </source>
</evidence>
<evidence type="ECO:0000256" key="8">
    <source>
        <dbReference type="ARBA" id="ARBA00023125"/>
    </source>
</evidence>
<keyword evidence="5 13" id="KW-0378">Hydrolase</keyword>
<keyword evidence="10 13" id="KW-0539">Nucleus</keyword>
<accession>A0ABD3ANE8</accession>
<comment type="caution">
    <text evidence="17">The sequence shown here is derived from an EMBL/GenBank/DDBJ whole genome shotgun (WGS) entry which is preliminary data.</text>
</comment>
<dbReference type="CDD" id="cd17920">
    <property type="entry name" value="DEXHc_RecQ"/>
    <property type="match status" value="1"/>
</dbReference>
<dbReference type="EC" id="5.6.2.4" evidence="13"/>
<gene>
    <name evidence="17" type="ORF">ACH5RR_006229</name>
</gene>
<dbReference type="InterPro" id="IPR004589">
    <property type="entry name" value="DNA_helicase_ATP-dep_RecQ"/>
</dbReference>
<dbReference type="Pfam" id="PF00271">
    <property type="entry name" value="Helicase_C"/>
    <property type="match status" value="1"/>
</dbReference>
<evidence type="ECO:0000256" key="11">
    <source>
        <dbReference type="ARBA" id="ARBA00034617"/>
    </source>
</evidence>
<evidence type="ECO:0000256" key="10">
    <source>
        <dbReference type="ARBA" id="ARBA00023242"/>
    </source>
</evidence>
<dbReference type="SUPFAM" id="SSF52540">
    <property type="entry name" value="P-loop containing nucleoside triphosphate hydrolases"/>
    <property type="match status" value="1"/>
</dbReference>
<dbReference type="InterPro" id="IPR027417">
    <property type="entry name" value="P-loop_NTPase"/>
</dbReference>
<dbReference type="PANTHER" id="PTHR13710">
    <property type="entry name" value="DNA HELICASE RECQ FAMILY MEMBER"/>
    <property type="match status" value="1"/>
</dbReference>
<evidence type="ECO:0000256" key="2">
    <source>
        <dbReference type="ARBA" id="ARBA00005446"/>
    </source>
</evidence>
<keyword evidence="4 13" id="KW-0547">Nucleotide-binding</keyword>